<evidence type="ECO:0000256" key="8">
    <source>
        <dbReference type="ARBA" id="ARBA00023157"/>
    </source>
</evidence>
<keyword evidence="3" id="KW-0858">Xylan degradation</keyword>
<dbReference type="SUPFAM" id="SSF53474">
    <property type="entry name" value="alpha/beta-Hydrolases"/>
    <property type="match status" value="1"/>
</dbReference>
<keyword evidence="12" id="KW-1185">Reference proteome</keyword>
<proteinExistence type="inferred from homology"/>
<comment type="catalytic activity">
    <reaction evidence="9">
        <text>feruloyl-polysaccharide + H2O = ferulate + polysaccharide.</text>
        <dbReference type="EC" id="3.1.1.73"/>
    </reaction>
</comment>
<keyword evidence="7" id="KW-0106">Calcium</keyword>
<keyword evidence="6 10" id="KW-0378">Hydrolase</keyword>
<gene>
    <name evidence="11" type="ORF">R3P38DRAFT_3415829</name>
</gene>
<evidence type="ECO:0000256" key="6">
    <source>
        <dbReference type="ARBA" id="ARBA00022801"/>
    </source>
</evidence>
<evidence type="ECO:0000256" key="2">
    <source>
        <dbReference type="ARBA" id="ARBA00022487"/>
    </source>
</evidence>
<dbReference type="PANTHER" id="PTHR33938:SF15">
    <property type="entry name" value="FERULOYL ESTERASE B-RELATED"/>
    <property type="match status" value="1"/>
</dbReference>
<evidence type="ECO:0000256" key="10">
    <source>
        <dbReference type="RuleBase" id="RU361238"/>
    </source>
</evidence>
<evidence type="ECO:0000256" key="7">
    <source>
        <dbReference type="ARBA" id="ARBA00022837"/>
    </source>
</evidence>
<evidence type="ECO:0000256" key="3">
    <source>
        <dbReference type="ARBA" id="ARBA00022651"/>
    </source>
</evidence>
<dbReference type="Pfam" id="PF07519">
    <property type="entry name" value="Tannase"/>
    <property type="match status" value="2"/>
</dbReference>
<comment type="caution">
    <text evidence="11">The sequence shown here is derived from an EMBL/GenBank/DDBJ whole genome shotgun (WGS) entry which is preliminary data.</text>
</comment>
<keyword evidence="8" id="KW-1015">Disulfide bond</keyword>
<dbReference type="GO" id="GO:0030600">
    <property type="term" value="F:feruloyl esterase activity"/>
    <property type="evidence" value="ECO:0007669"/>
    <property type="project" value="UniProtKB-EC"/>
</dbReference>
<dbReference type="GO" id="GO:0045493">
    <property type="term" value="P:xylan catabolic process"/>
    <property type="evidence" value="ECO:0007669"/>
    <property type="project" value="UniProtKB-KW"/>
</dbReference>
<organism evidence="11 12">
    <name type="scientific">Favolaschia claudopus</name>
    <dbReference type="NCBI Taxonomy" id="2862362"/>
    <lineage>
        <taxon>Eukaryota</taxon>
        <taxon>Fungi</taxon>
        <taxon>Dikarya</taxon>
        <taxon>Basidiomycota</taxon>
        <taxon>Agaricomycotina</taxon>
        <taxon>Agaricomycetes</taxon>
        <taxon>Agaricomycetidae</taxon>
        <taxon>Agaricales</taxon>
        <taxon>Marasmiineae</taxon>
        <taxon>Mycenaceae</taxon>
        <taxon>Favolaschia</taxon>
    </lineage>
</organism>
<evidence type="ECO:0000256" key="9">
    <source>
        <dbReference type="ARBA" id="ARBA00034075"/>
    </source>
</evidence>
<evidence type="ECO:0000313" key="11">
    <source>
        <dbReference type="EMBL" id="KAK7063618.1"/>
    </source>
</evidence>
<evidence type="ECO:0000313" key="12">
    <source>
        <dbReference type="Proteomes" id="UP001362999"/>
    </source>
</evidence>
<dbReference type="Proteomes" id="UP001362999">
    <property type="component" value="Unassembled WGS sequence"/>
</dbReference>
<evidence type="ECO:0000256" key="5">
    <source>
        <dbReference type="ARBA" id="ARBA00022729"/>
    </source>
</evidence>
<keyword evidence="2" id="KW-0719">Serine esterase</keyword>
<dbReference type="InterPro" id="IPR029058">
    <property type="entry name" value="AB_hydrolase_fold"/>
</dbReference>
<dbReference type="PANTHER" id="PTHR33938">
    <property type="entry name" value="FERULOYL ESTERASE B-RELATED"/>
    <property type="match status" value="1"/>
</dbReference>
<dbReference type="InterPro" id="IPR011118">
    <property type="entry name" value="Tannase/feruloyl_esterase"/>
</dbReference>
<dbReference type="EC" id="3.1.1.-" evidence="10"/>
<dbReference type="GO" id="GO:0046872">
    <property type="term" value="F:metal ion binding"/>
    <property type="evidence" value="ECO:0007669"/>
    <property type="project" value="UniProtKB-KW"/>
</dbReference>
<sequence>MTSGMYMSMRSSLQALSSHFPQVWSKMRFDLLTAATIVTTSTYVSAQFQESCNSLASRLSIPNATISSTTFVAARTTLTFPNADRTCGIQPQLVSADICRVMLTVATSTRSRIVMEAWLPSNWTGRFLATGNGGIGGCIQFNDMDYGSSLGFATTGSDNGHTGQNGTLFLNNPDVVDDFAFRALLTSAQVGKQITRKLFGKAEAKSYYLGCSTGGRQGWKMAQDFPDEFDGIVAGAPAFAWTGLMSWGAMFFPLIKTAGHNFPPPSLWPVVDAGILAQCDGLDGAVDGILEEPSRCHFNPETLICAPGHTSSCLTSRQAATVRAVFSPLFARSSFMYPALQFGPGLLERVFWNYGGAQFLYPDHWYRFAVFNNPAFNTTMLTPDEILFAQKLNPGGINTFSGDISKFRNRGSKILHYHGQVDELISSINSNRYYELVSKTMKMSPTALDEFYRFFRISGMGHCLGGLGESVASLDPNQNVLTAMVRWVEQGVAPDTILGTAYVSQTKAFGVDFQRAHCRYPFHNVFSGNGSVKDPANWNCVL</sequence>
<evidence type="ECO:0000256" key="1">
    <source>
        <dbReference type="ARBA" id="ARBA00006249"/>
    </source>
</evidence>
<evidence type="ECO:0000256" key="4">
    <source>
        <dbReference type="ARBA" id="ARBA00022723"/>
    </source>
</evidence>
<protein>
    <recommendedName>
        <fullName evidence="10">Carboxylic ester hydrolase</fullName>
        <ecNumber evidence="10">3.1.1.-</ecNumber>
    </recommendedName>
</protein>
<keyword evidence="5" id="KW-0732">Signal</keyword>
<dbReference type="Gene3D" id="3.40.50.1820">
    <property type="entry name" value="alpha/beta hydrolase"/>
    <property type="match status" value="1"/>
</dbReference>
<keyword evidence="3" id="KW-0119">Carbohydrate metabolism</keyword>
<accession>A0AAW0EFM1</accession>
<name>A0AAW0EFM1_9AGAR</name>
<reference evidence="11 12" key="1">
    <citation type="journal article" date="2024" name="J Genomics">
        <title>Draft genome sequencing and assembly of Favolaschia claudopus CIRM-BRFM 2984 isolated from oak limbs.</title>
        <authorList>
            <person name="Navarro D."/>
            <person name="Drula E."/>
            <person name="Chaduli D."/>
            <person name="Cazenave R."/>
            <person name="Ahrendt S."/>
            <person name="Wang J."/>
            <person name="Lipzen A."/>
            <person name="Daum C."/>
            <person name="Barry K."/>
            <person name="Grigoriev I.V."/>
            <person name="Favel A."/>
            <person name="Rosso M.N."/>
            <person name="Martin F."/>
        </authorList>
    </citation>
    <scope>NUCLEOTIDE SEQUENCE [LARGE SCALE GENOMIC DNA]</scope>
    <source>
        <strain evidence="11 12">CIRM-BRFM 2984</strain>
    </source>
</reference>
<dbReference type="EMBL" id="JAWWNJ010000001">
    <property type="protein sequence ID" value="KAK7063618.1"/>
    <property type="molecule type" value="Genomic_DNA"/>
</dbReference>
<keyword evidence="3" id="KW-0624">Polysaccharide degradation</keyword>
<comment type="similarity">
    <text evidence="1 10">Belongs to the tannase family.</text>
</comment>
<keyword evidence="4" id="KW-0479">Metal-binding</keyword>
<dbReference type="AlphaFoldDB" id="A0AAW0EFM1"/>